<accession>A0ABQ6N537</accession>
<dbReference type="Proteomes" id="UP001165060">
    <property type="component" value="Unassembled WGS sequence"/>
</dbReference>
<comment type="caution">
    <text evidence="2">The sequence shown here is derived from an EMBL/GenBank/DDBJ whole genome shotgun (WGS) entry which is preliminary data.</text>
</comment>
<gene>
    <name evidence="2" type="ORF">TeGR_g3025</name>
</gene>
<evidence type="ECO:0000313" key="2">
    <source>
        <dbReference type="EMBL" id="GMI40139.1"/>
    </source>
</evidence>
<protein>
    <submittedName>
        <fullName evidence="2">Uncharacterized protein</fullName>
    </submittedName>
</protein>
<evidence type="ECO:0000313" key="3">
    <source>
        <dbReference type="Proteomes" id="UP001165060"/>
    </source>
</evidence>
<keyword evidence="3" id="KW-1185">Reference proteome</keyword>
<sequence>MGGAASILESEKGKPLDLADLDSEQAVRDELIRVRTLLHAISIAPPSNANSPRADADADADADGDGEEAAEEEESEDDDAEARAAARKKRLGKTGPGTTRSGRKGSVMSGNMRLAMAHTVGETRSDYAMGEDGIEEVGPSKENSPMPPARDLLPDDDPAQAALAAAEAHAATEAAAPAE</sequence>
<proteinExistence type="predicted"/>
<feature type="region of interest" description="Disordered" evidence="1">
    <location>
        <begin position="41"/>
        <end position="179"/>
    </location>
</feature>
<feature type="compositionally biased region" description="Acidic residues" evidence="1">
    <location>
        <begin position="57"/>
        <end position="80"/>
    </location>
</feature>
<feature type="region of interest" description="Disordered" evidence="1">
    <location>
        <begin position="1"/>
        <end position="21"/>
    </location>
</feature>
<reference evidence="2 3" key="1">
    <citation type="journal article" date="2023" name="Commun. Biol.">
        <title>Genome analysis of Parmales, the sister group of diatoms, reveals the evolutionary specialization of diatoms from phago-mixotrophs to photoautotrophs.</title>
        <authorList>
            <person name="Ban H."/>
            <person name="Sato S."/>
            <person name="Yoshikawa S."/>
            <person name="Yamada K."/>
            <person name="Nakamura Y."/>
            <person name="Ichinomiya M."/>
            <person name="Sato N."/>
            <person name="Blanc-Mathieu R."/>
            <person name="Endo H."/>
            <person name="Kuwata A."/>
            <person name="Ogata H."/>
        </authorList>
    </citation>
    <scope>NUCLEOTIDE SEQUENCE [LARGE SCALE GENOMIC DNA]</scope>
</reference>
<evidence type="ECO:0000256" key="1">
    <source>
        <dbReference type="SAM" id="MobiDB-lite"/>
    </source>
</evidence>
<feature type="compositionally biased region" description="Low complexity" evidence="1">
    <location>
        <begin position="159"/>
        <end position="179"/>
    </location>
</feature>
<dbReference type="EMBL" id="BRYB01000912">
    <property type="protein sequence ID" value="GMI40139.1"/>
    <property type="molecule type" value="Genomic_DNA"/>
</dbReference>
<name>A0ABQ6N537_9STRA</name>
<organism evidence="2 3">
    <name type="scientific">Tetraparma gracilis</name>
    <dbReference type="NCBI Taxonomy" id="2962635"/>
    <lineage>
        <taxon>Eukaryota</taxon>
        <taxon>Sar</taxon>
        <taxon>Stramenopiles</taxon>
        <taxon>Ochrophyta</taxon>
        <taxon>Bolidophyceae</taxon>
        <taxon>Parmales</taxon>
        <taxon>Triparmaceae</taxon>
        <taxon>Tetraparma</taxon>
    </lineage>
</organism>